<accession>A0A9J6CAY6</accession>
<organism evidence="1 2">
    <name type="scientific">Polypedilum vanderplanki</name>
    <name type="common">Sleeping chironomid midge</name>
    <dbReference type="NCBI Taxonomy" id="319348"/>
    <lineage>
        <taxon>Eukaryota</taxon>
        <taxon>Metazoa</taxon>
        <taxon>Ecdysozoa</taxon>
        <taxon>Arthropoda</taxon>
        <taxon>Hexapoda</taxon>
        <taxon>Insecta</taxon>
        <taxon>Pterygota</taxon>
        <taxon>Neoptera</taxon>
        <taxon>Endopterygota</taxon>
        <taxon>Diptera</taxon>
        <taxon>Nematocera</taxon>
        <taxon>Chironomoidea</taxon>
        <taxon>Chironomidae</taxon>
        <taxon>Chironominae</taxon>
        <taxon>Polypedilum</taxon>
        <taxon>Polypedilum</taxon>
    </lineage>
</organism>
<comment type="caution">
    <text evidence="1">The sequence shown here is derived from an EMBL/GenBank/DDBJ whole genome shotgun (WGS) entry which is preliminary data.</text>
</comment>
<gene>
    <name evidence="1" type="ORF">PVAND_008875</name>
</gene>
<dbReference type="Proteomes" id="UP001107558">
    <property type="component" value="Chromosome 2"/>
</dbReference>
<dbReference type="EMBL" id="JADBJN010000002">
    <property type="protein sequence ID" value="KAG5679297.1"/>
    <property type="molecule type" value="Genomic_DNA"/>
</dbReference>
<reference evidence="1" key="1">
    <citation type="submission" date="2021-03" db="EMBL/GenBank/DDBJ databases">
        <title>Chromosome level genome of the anhydrobiotic midge Polypedilum vanderplanki.</title>
        <authorList>
            <person name="Yoshida Y."/>
            <person name="Kikawada T."/>
            <person name="Gusev O."/>
        </authorList>
    </citation>
    <scope>NUCLEOTIDE SEQUENCE</scope>
    <source>
        <strain evidence="1">NIAS01</strain>
        <tissue evidence="1">Whole body or cell culture</tissue>
    </source>
</reference>
<name>A0A9J6CAY6_POLVA</name>
<evidence type="ECO:0000313" key="2">
    <source>
        <dbReference type="Proteomes" id="UP001107558"/>
    </source>
</evidence>
<keyword evidence="2" id="KW-1185">Reference proteome</keyword>
<proteinExistence type="predicted"/>
<protein>
    <submittedName>
        <fullName evidence="1">Uncharacterized protein</fullName>
    </submittedName>
</protein>
<evidence type="ECO:0000313" key="1">
    <source>
        <dbReference type="EMBL" id="KAG5679297.1"/>
    </source>
</evidence>
<sequence length="220" mass="25682">MQICIIGYSIRERFAALNCLIKYERGVVITVYEKTFDSKLFVQIFHQLSDLIHHVNSIFTFHSVPLTLNMLLIDIFGFYGIVRDSSIVASKSTNDLDFVFFFNSDYKDYSVAFRIYTISSNFFYSLMQFMLKVFAAHVGHTLACEIEKTKVIMAKYMNDKSTQHPIRFRFLSALMQFETRKNLHLQNSFFIIDWNIVLTTTTTTITFLIITCQFVSPLNN</sequence>
<dbReference type="AlphaFoldDB" id="A0A9J6CAY6"/>